<evidence type="ECO:0000256" key="1">
    <source>
        <dbReference type="ARBA" id="ARBA00004123"/>
    </source>
</evidence>
<dbReference type="Proteomes" id="UP000717328">
    <property type="component" value="Unassembled WGS sequence"/>
</dbReference>
<evidence type="ECO:0000256" key="3">
    <source>
        <dbReference type="SAM" id="MobiDB-lite"/>
    </source>
</evidence>
<reference evidence="5" key="1">
    <citation type="submission" date="2021-02" db="EMBL/GenBank/DDBJ databases">
        <authorList>
            <person name="Nieuwenhuis M."/>
            <person name="Van De Peppel L.J.J."/>
        </authorList>
    </citation>
    <scope>NUCLEOTIDE SEQUENCE</scope>
    <source>
        <strain evidence="5">D49</strain>
    </source>
</reference>
<feature type="region of interest" description="Disordered" evidence="3">
    <location>
        <begin position="305"/>
        <end position="351"/>
    </location>
</feature>
<feature type="region of interest" description="Disordered" evidence="3">
    <location>
        <begin position="419"/>
        <end position="738"/>
    </location>
</feature>
<dbReference type="AlphaFoldDB" id="A0A9P7FTF6"/>
<evidence type="ECO:0000256" key="2">
    <source>
        <dbReference type="ARBA" id="ARBA00023242"/>
    </source>
</evidence>
<feature type="compositionally biased region" description="Low complexity" evidence="3">
    <location>
        <begin position="711"/>
        <end position="720"/>
    </location>
</feature>
<protein>
    <recommendedName>
        <fullName evidence="4">ELYS-like domain-containing protein</fullName>
    </recommendedName>
</protein>
<evidence type="ECO:0000313" key="5">
    <source>
        <dbReference type="EMBL" id="KAG5634512.1"/>
    </source>
</evidence>
<proteinExistence type="predicted"/>
<feature type="domain" description="ELYS-like" evidence="4">
    <location>
        <begin position="6"/>
        <end position="232"/>
    </location>
</feature>
<organism evidence="5 6">
    <name type="scientific">Sphagnurus paluster</name>
    <dbReference type="NCBI Taxonomy" id="117069"/>
    <lineage>
        <taxon>Eukaryota</taxon>
        <taxon>Fungi</taxon>
        <taxon>Dikarya</taxon>
        <taxon>Basidiomycota</taxon>
        <taxon>Agaricomycotina</taxon>
        <taxon>Agaricomycetes</taxon>
        <taxon>Agaricomycetidae</taxon>
        <taxon>Agaricales</taxon>
        <taxon>Tricholomatineae</taxon>
        <taxon>Lyophyllaceae</taxon>
        <taxon>Sphagnurus</taxon>
    </lineage>
</organism>
<dbReference type="EMBL" id="JABCKI010006373">
    <property type="protein sequence ID" value="KAG5634512.1"/>
    <property type="molecule type" value="Genomic_DNA"/>
</dbReference>
<feature type="compositionally biased region" description="Basic and acidic residues" evidence="3">
    <location>
        <begin position="552"/>
        <end position="562"/>
    </location>
</feature>
<feature type="compositionally biased region" description="Low complexity" evidence="3">
    <location>
        <begin position="692"/>
        <end position="701"/>
    </location>
</feature>
<gene>
    <name evidence="5" type="ORF">H0H81_001686</name>
</gene>
<feature type="compositionally biased region" description="Acidic residues" evidence="3">
    <location>
        <begin position="574"/>
        <end position="584"/>
    </location>
</feature>
<dbReference type="Pfam" id="PF13934">
    <property type="entry name" value="ELYS"/>
    <property type="match status" value="1"/>
</dbReference>
<comment type="subcellular location">
    <subcellularLocation>
        <location evidence="1">Nucleus</location>
    </subcellularLocation>
</comment>
<feature type="compositionally biased region" description="Basic and acidic residues" evidence="3">
    <location>
        <begin position="658"/>
        <end position="670"/>
    </location>
</feature>
<evidence type="ECO:0000313" key="6">
    <source>
        <dbReference type="Proteomes" id="UP000717328"/>
    </source>
</evidence>
<sequence length="738" mass="80650">MNDKFIFDILLSSGGIEKPDTLFPPTNVRDLEALLLSIEQSTYDSLKKECLVYYLLKWHHDGREDRYQLERSIPPQFTSLADAYWHLDAGVNIPRAVSILSDNRLNREYASKILHAISISPNPSPLVVQYVRTAKPLLTEPQDVWTYTLALADSSLLEAWQYQRTFNEKEELRTQLLEKILDWCIFRTSHIVSRHCCLTLGTAEPRPTALRALLGLPLSPFEEQFLHKYALEPPQTLLRTSIAILRDLICVRLIQSGKYAEAIKADHQFASSTLNESKAYAQDRRKMVRDIYAALPLAERSLLDSELEGKPSTSKPAINGPVPKPKSQPNGDVSMSHSWEDVPRPPLAQPRPLINGVHMSSPGPILAPVVTSTSAVPPLLPISSNPKRASLPVSQSFPLTNTSAPARPQFFAPTGRKSLGGAFPVSQNQSQLPVQQPSSSASRKANAFYKPPAVPVQPPQRKAFKDVEMDLEPEETEPETEREEVRMDMDDVEDEEKSEKAFPVSVFGNRGKAPSSVSASTVAQVSAPPNGNGRAIHTDTAPARASQHQNGHAKEETREKQGKRMPPGAFHVSDDEEAEAEEEPTPLPAPAPTTRTRTSARGTTTQQQQPKRSARRSIKAADLGRSLPGSLMGEDEGLENGGEGSDAEDADAVPPLRAEPRRTGVRRARESTPGSDIGDDEGGPRTRRRSSRLSSVGASPPTRKSMGGAGASASTSTGAAKPRKSTRAVGGTPAKKKR</sequence>
<dbReference type="OrthoDB" id="20729at2759"/>
<comment type="caution">
    <text evidence="5">The sequence shown here is derived from an EMBL/GenBank/DDBJ whole genome shotgun (WGS) entry which is preliminary data.</text>
</comment>
<name>A0A9P7FTF6_9AGAR</name>
<dbReference type="InterPro" id="IPR025151">
    <property type="entry name" value="ELYS_dom"/>
</dbReference>
<feature type="compositionally biased region" description="Low complexity" evidence="3">
    <location>
        <begin position="592"/>
        <end position="605"/>
    </location>
</feature>
<keyword evidence="6" id="KW-1185">Reference proteome</keyword>
<reference evidence="5" key="2">
    <citation type="submission" date="2021-10" db="EMBL/GenBank/DDBJ databases">
        <title>Phylogenomics reveals ancestral predisposition of the termite-cultivated fungus Termitomyces towards a domesticated lifestyle.</title>
        <authorList>
            <person name="Auxier B."/>
            <person name="Grum-Grzhimaylo A."/>
            <person name="Cardenas M.E."/>
            <person name="Lodge J.D."/>
            <person name="Laessoe T."/>
            <person name="Pedersen O."/>
            <person name="Smith M.E."/>
            <person name="Kuyper T.W."/>
            <person name="Franco-Molano E.A."/>
            <person name="Baroni T.J."/>
            <person name="Aanen D.K."/>
        </authorList>
    </citation>
    <scope>NUCLEOTIDE SEQUENCE</scope>
    <source>
        <strain evidence="5">D49</strain>
    </source>
</reference>
<feature type="compositionally biased region" description="Acidic residues" evidence="3">
    <location>
        <begin position="469"/>
        <end position="482"/>
    </location>
</feature>
<keyword evidence="2" id="KW-0539">Nucleus</keyword>
<evidence type="ECO:0000259" key="4">
    <source>
        <dbReference type="Pfam" id="PF13934"/>
    </source>
</evidence>
<accession>A0A9P7FTF6</accession>
<feature type="compositionally biased region" description="Low complexity" evidence="3">
    <location>
        <begin position="424"/>
        <end position="440"/>
    </location>
</feature>
<dbReference type="GO" id="GO:0005634">
    <property type="term" value="C:nucleus"/>
    <property type="evidence" value="ECO:0007669"/>
    <property type="project" value="UniProtKB-SubCell"/>
</dbReference>
<feature type="compositionally biased region" description="Polar residues" evidence="3">
    <location>
        <begin position="327"/>
        <end position="337"/>
    </location>
</feature>
<feature type="compositionally biased region" description="Low complexity" evidence="3">
    <location>
        <begin position="513"/>
        <end position="529"/>
    </location>
</feature>